<proteinExistence type="predicted"/>
<protein>
    <recommendedName>
        <fullName evidence="4">G-protein coupled receptors family 1 profile domain-containing protein</fullName>
    </recommendedName>
</protein>
<feature type="transmembrane region" description="Helical" evidence="1">
    <location>
        <begin position="222"/>
        <end position="245"/>
    </location>
</feature>
<comment type="caution">
    <text evidence="2">The sequence shown here is derived from an EMBL/GenBank/DDBJ whole genome shotgun (WGS) entry which is preliminary data.</text>
</comment>
<reference evidence="2" key="1">
    <citation type="submission" date="2021-02" db="EMBL/GenBank/DDBJ databases">
        <authorList>
            <person name="Nowell W R."/>
        </authorList>
    </citation>
    <scope>NUCLEOTIDE SEQUENCE</scope>
</reference>
<evidence type="ECO:0000313" key="2">
    <source>
        <dbReference type="EMBL" id="CAF4014229.1"/>
    </source>
</evidence>
<accession>A0A8S2NQR7</accession>
<keyword evidence="1" id="KW-0812">Transmembrane</keyword>
<dbReference type="Proteomes" id="UP000676336">
    <property type="component" value="Unassembled WGS sequence"/>
</dbReference>
<evidence type="ECO:0000313" key="3">
    <source>
        <dbReference type="Proteomes" id="UP000676336"/>
    </source>
</evidence>
<name>A0A8S2NQR7_9BILA</name>
<dbReference type="Gene3D" id="1.20.1070.10">
    <property type="entry name" value="Rhodopsin 7-helix transmembrane proteins"/>
    <property type="match status" value="1"/>
</dbReference>
<evidence type="ECO:0000256" key="1">
    <source>
        <dbReference type="SAM" id="Phobius"/>
    </source>
</evidence>
<dbReference type="SUPFAM" id="SSF81321">
    <property type="entry name" value="Family A G protein-coupled receptor-like"/>
    <property type="match status" value="1"/>
</dbReference>
<feature type="transmembrane region" description="Helical" evidence="1">
    <location>
        <begin position="183"/>
        <end position="202"/>
    </location>
</feature>
<evidence type="ECO:0008006" key="4">
    <source>
        <dbReference type="Google" id="ProtNLM"/>
    </source>
</evidence>
<feature type="transmembrane region" description="Helical" evidence="1">
    <location>
        <begin position="138"/>
        <end position="162"/>
    </location>
</feature>
<gene>
    <name evidence="2" type="ORF">SMN809_LOCUS12645</name>
</gene>
<organism evidence="2 3">
    <name type="scientific">Rotaria magnacalcarata</name>
    <dbReference type="NCBI Taxonomy" id="392030"/>
    <lineage>
        <taxon>Eukaryota</taxon>
        <taxon>Metazoa</taxon>
        <taxon>Spiralia</taxon>
        <taxon>Gnathifera</taxon>
        <taxon>Rotifera</taxon>
        <taxon>Eurotatoria</taxon>
        <taxon>Bdelloidea</taxon>
        <taxon>Philodinida</taxon>
        <taxon>Philodinidae</taxon>
        <taxon>Rotaria</taxon>
    </lineage>
</organism>
<dbReference type="AlphaFoldDB" id="A0A8S2NQR7"/>
<dbReference type="EMBL" id="CAJOBI010004830">
    <property type="protein sequence ID" value="CAF4014229.1"/>
    <property type="molecule type" value="Genomic_DNA"/>
</dbReference>
<keyword evidence="1" id="KW-0472">Membrane</keyword>
<feature type="transmembrane region" description="Helical" evidence="1">
    <location>
        <begin position="20"/>
        <end position="40"/>
    </location>
</feature>
<sequence>MPSIEVLNSVSVHISIYVDLLILFNRLIGNIFNLLIFLSLKTFRENSSSFYLTAMSFLSIDELLTDSSLTYCKFRAYFFQICSLTSFTVAHHAFVISFFIRIIHGIPTLIYQTRTISTTTEVAKCEILNSVFQKYYNYGFIIILASSLPVVLTTLFGSLAYHSIRQLAFRTVPLVRRELDKQLASMVLVQAVFNFYVIVPYIVRYVVNFSTNMTRDSYNYVILQFAINLTLNLLYLCFATPFYIYTCVSARFRKQLIYVLYGIYMKQWQDRTMHANHIILVNWQFYIVTNKIFVFINFDFEILK</sequence>
<feature type="transmembrane region" description="Helical" evidence="1">
    <location>
        <begin position="77"/>
        <end position="103"/>
    </location>
</feature>
<keyword evidence="1" id="KW-1133">Transmembrane helix</keyword>